<name>A0A1B8U639_9FLAO</name>
<evidence type="ECO:0000313" key="5">
    <source>
        <dbReference type="Proteomes" id="UP000092612"/>
    </source>
</evidence>
<dbReference type="AlphaFoldDB" id="A0A1B8U639"/>
<reference evidence="5" key="1">
    <citation type="submission" date="2016-02" db="EMBL/GenBank/DDBJ databases">
        <title>Paenibacillus sp. LPB0068, isolated from Crassostrea gigas.</title>
        <authorList>
            <person name="Shin S.-K."/>
            <person name="Yi H."/>
        </authorList>
    </citation>
    <scope>NUCLEOTIDE SEQUENCE [LARGE SCALE GENOMIC DNA]</scope>
    <source>
        <strain evidence="5">KCTC 23969</strain>
    </source>
</reference>
<gene>
    <name evidence="4" type="ORF">LPB301_02870</name>
</gene>
<proteinExistence type="predicted"/>
<feature type="signal peptide" evidence="2">
    <location>
        <begin position="1"/>
        <end position="28"/>
    </location>
</feature>
<dbReference type="STRING" id="996801.BW723_06620"/>
<dbReference type="RefSeq" id="WP_068357178.1">
    <property type="nucleotide sequence ID" value="NZ_CP019337.1"/>
</dbReference>
<dbReference type="NCBIfam" id="TIGR04183">
    <property type="entry name" value="Por_Secre_tail"/>
    <property type="match status" value="1"/>
</dbReference>
<dbReference type="OrthoDB" id="975384at2"/>
<keyword evidence="5" id="KW-1185">Reference proteome</keyword>
<feature type="domain" description="Secretion system C-terminal sorting" evidence="3">
    <location>
        <begin position="680"/>
        <end position="742"/>
    </location>
</feature>
<dbReference type="Pfam" id="PF18962">
    <property type="entry name" value="Por_Secre_tail"/>
    <property type="match status" value="1"/>
</dbReference>
<evidence type="ECO:0000256" key="2">
    <source>
        <dbReference type="SAM" id="SignalP"/>
    </source>
</evidence>
<evidence type="ECO:0000256" key="1">
    <source>
        <dbReference type="ARBA" id="ARBA00022729"/>
    </source>
</evidence>
<dbReference type="EMBL" id="LSFL01000005">
    <property type="protein sequence ID" value="OBY67297.1"/>
    <property type="molecule type" value="Genomic_DNA"/>
</dbReference>
<dbReference type="Proteomes" id="UP000092612">
    <property type="component" value="Unassembled WGS sequence"/>
</dbReference>
<evidence type="ECO:0000259" key="3">
    <source>
        <dbReference type="Pfam" id="PF18962"/>
    </source>
</evidence>
<feature type="chain" id="PRO_5008616019" description="Secretion system C-terminal sorting domain-containing protein" evidence="2">
    <location>
        <begin position="29"/>
        <end position="744"/>
    </location>
</feature>
<evidence type="ECO:0000313" key="4">
    <source>
        <dbReference type="EMBL" id="OBY67297.1"/>
    </source>
</evidence>
<accession>A0A1B8U639</accession>
<dbReference type="InterPro" id="IPR026444">
    <property type="entry name" value="Secre_tail"/>
</dbReference>
<keyword evidence="1 2" id="KW-0732">Signal</keyword>
<comment type="caution">
    <text evidence="4">The sequence shown here is derived from an EMBL/GenBank/DDBJ whole genome shotgun (WGS) entry which is preliminary data.</text>
</comment>
<sequence>MRNYTLLKRNFITVILFFCILQTSISQNNNGTIDAMGDIAIIAMNKTLSPSTSDYAFVLLDDCLTGTKIIFDDDEWTGSGFSSTTGEGTNEWTNNTGKTLGAGTVILVNSGNDNPTVNLGEVKEVNSGFNLAAGDQLYAYLGAERAPTVFLSFWGETNTINASEPAVLTGTKLTGSTDLTNGTTARVTSDLGFYNGSTDCNGTIDECAAMINGGTITSGSFTWATGVKTAFKGATLPNKFFGSTNTDWNTTGNWGYNSIPITTDHIKIPNVTNKPIISSSTGAVANNLTIDASSSLTINSGGSLIIEGTATVNGDFNYNVNVSDTNWHLVSSPVVNEQFDDIWNDANGINTSGTGNNEAVATYINTSNANGDWTYFQDSGTATTFGSGSGYSLKRTSGGNYTFTGTFPTPPVNPTITANDIGGSGENRWTLIGNPYPAYINIATFLSVNSTPLTDTHESVYVWNASADEYQDLQTGHIHPGQGFFVSSNVASTSVTFTKAMQSHQNGITFYKTTSNPKLTLLMADDTKTKSTEINYLEGKTTGLDPGFDIGTFTGQSSNLNIYTHLVNSSNGIDFKRQALPNNNYENMIVPIGVTAIAGKEISFTAEAVNLPSGIKIFLEDKITNTFSRLDEANSNYKITLNENLNGIGRFYLHTTTSTLNVDTNISLNNVSIYKLDKSTLRITGLSNEKTTVSIFNLLGKQVLNTSFTSNTSKDIDLPNLSKGVYLVQLKNNSVNFTKKIILE</sequence>
<protein>
    <recommendedName>
        <fullName evidence="3">Secretion system C-terminal sorting domain-containing protein</fullName>
    </recommendedName>
</protein>
<dbReference type="KEGG" id="prn:BW723_06620"/>
<organism evidence="4 5">
    <name type="scientific">Polaribacter reichenbachii</name>
    <dbReference type="NCBI Taxonomy" id="996801"/>
    <lineage>
        <taxon>Bacteria</taxon>
        <taxon>Pseudomonadati</taxon>
        <taxon>Bacteroidota</taxon>
        <taxon>Flavobacteriia</taxon>
        <taxon>Flavobacteriales</taxon>
        <taxon>Flavobacteriaceae</taxon>
    </lineage>
</organism>